<reference evidence="12" key="1">
    <citation type="submission" date="2023-12" db="EMBL/GenBank/DDBJ databases">
        <title>Novel isolates from deep terrestrial aquifers shed light on the physiology and ecology of the class Limnochordia.</title>
        <authorList>
            <person name="Karnachuk O.V."/>
            <person name="Lukina A.P."/>
            <person name="Avakyan M.R."/>
            <person name="Kadnikov V."/>
            <person name="Begmatov S."/>
            <person name="Beletsky A.V."/>
            <person name="Mardanov A.V."/>
            <person name="Ravin N.V."/>
        </authorList>
    </citation>
    <scope>NUCLEOTIDE SEQUENCE [LARGE SCALE GENOMIC DNA]</scope>
    <source>
        <strain evidence="12">LN</strain>
    </source>
</reference>
<accession>A0ABZ1BNR7</accession>
<dbReference type="InterPro" id="IPR003439">
    <property type="entry name" value="ABC_transporter-like_ATP-bd"/>
</dbReference>
<dbReference type="CDD" id="cd03225">
    <property type="entry name" value="ABC_cobalt_CbiO_domain1"/>
    <property type="match status" value="1"/>
</dbReference>
<evidence type="ECO:0000256" key="9">
    <source>
        <dbReference type="SAM" id="MobiDB-lite"/>
    </source>
</evidence>
<protein>
    <recommendedName>
        <fullName evidence="8">Energy-coupling factor transporter ATP-binding protein EcfA2</fullName>
        <ecNumber evidence="8">7.-.-.-</ecNumber>
    </recommendedName>
</protein>
<dbReference type="PANTHER" id="PTHR43553:SF27">
    <property type="entry name" value="ENERGY-COUPLING FACTOR TRANSPORTER ATP-BINDING PROTEIN ECFA2"/>
    <property type="match status" value="1"/>
</dbReference>
<keyword evidence="2 8" id="KW-0813">Transport</keyword>
<dbReference type="EMBL" id="CP141614">
    <property type="protein sequence ID" value="WRP14128.1"/>
    <property type="molecule type" value="Genomic_DNA"/>
</dbReference>
<evidence type="ECO:0000259" key="10">
    <source>
        <dbReference type="PROSITE" id="PS50893"/>
    </source>
</evidence>
<evidence type="ECO:0000313" key="11">
    <source>
        <dbReference type="EMBL" id="WRP14128.1"/>
    </source>
</evidence>
<feature type="compositionally biased region" description="Basic residues" evidence="9">
    <location>
        <begin position="304"/>
        <end position="320"/>
    </location>
</feature>
<evidence type="ECO:0000256" key="6">
    <source>
        <dbReference type="ARBA" id="ARBA00022967"/>
    </source>
</evidence>
<comment type="subcellular location">
    <subcellularLocation>
        <location evidence="1 8">Cell membrane</location>
        <topology evidence="1 8">Peripheral membrane protein</topology>
    </subcellularLocation>
</comment>
<evidence type="ECO:0000256" key="1">
    <source>
        <dbReference type="ARBA" id="ARBA00004202"/>
    </source>
</evidence>
<comment type="function">
    <text evidence="8">ATP-binding (A) component of a common energy-coupling factor (ECF) ABC-transporter complex.</text>
</comment>
<keyword evidence="7 8" id="KW-0472">Membrane</keyword>
<feature type="region of interest" description="Disordered" evidence="9">
    <location>
        <begin position="288"/>
        <end position="320"/>
    </location>
</feature>
<sequence>MPIVVRHLSHVYMPGTPMAVPSLHDVSFEIADGESVGLIGPTGSGKSTLVQHLNGLIRPRPGTVLVDGHDVGDRRTDMRRLRRTVGLVFQYPEYQLFEETVYDDVAFGPRSMGLDADEVDRRVRRAMAMMGLDVEALARRSPFELSGGQRRRVAIAGVLALGCSKLILDEPTAGLDPGGRRDLLRLLARLNREGMTVLLVTHDMDDLAEVARRVLVLSEGRLVADAPVRELFAQHRALLQRHRLDVPATVRVLYALRDRGADVRLDRLGVGEVAEEILRWWRATRGPVDGRAASEPSSPSQERRRAHGHRRDRPRPVRPR</sequence>
<keyword evidence="4 8" id="KW-0547">Nucleotide-binding</keyword>
<evidence type="ECO:0000313" key="12">
    <source>
        <dbReference type="Proteomes" id="UP001333102"/>
    </source>
</evidence>
<evidence type="ECO:0000256" key="8">
    <source>
        <dbReference type="RuleBase" id="RU365104"/>
    </source>
</evidence>
<evidence type="ECO:0000256" key="4">
    <source>
        <dbReference type="ARBA" id="ARBA00022741"/>
    </source>
</evidence>
<keyword evidence="3 8" id="KW-1003">Cell membrane</keyword>
<dbReference type="SUPFAM" id="SSF52540">
    <property type="entry name" value="P-loop containing nucleoside triphosphate hydrolases"/>
    <property type="match status" value="1"/>
</dbReference>
<dbReference type="Gene3D" id="3.40.50.300">
    <property type="entry name" value="P-loop containing nucleotide triphosphate hydrolases"/>
    <property type="match status" value="1"/>
</dbReference>
<name>A0ABZ1BNR7_9FIRM</name>
<dbReference type="InterPro" id="IPR050095">
    <property type="entry name" value="ECF_ABC_transporter_ATP-bd"/>
</dbReference>
<keyword evidence="5 8" id="KW-0067">ATP-binding</keyword>
<keyword evidence="6" id="KW-1278">Translocase</keyword>
<comment type="similarity">
    <text evidence="8">Belongs to the ABC transporter superfamily. Energy-coupling factor EcfA family.</text>
</comment>
<dbReference type="Pfam" id="PF00005">
    <property type="entry name" value="ABC_tran"/>
    <property type="match status" value="1"/>
</dbReference>
<comment type="subunit">
    <text evidence="8">Forms a stable energy-coupling factor (ECF) transporter complex composed of 2 membrane-embedded substrate-binding proteins (S component), 2 ATP-binding proteins (A component) and 2 transmembrane proteins (T component).</text>
</comment>
<evidence type="ECO:0000256" key="2">
    <source>
        <dbReference type="ARBA" id="ARBA00022448"/>
    </source>
</evidence>
<organism evidence="11 12">
    <name type="scientific">Geochorda subterranea</name>
    <dbReference type="NCBI Taxonomy" id="3109564"/>
    <lineage>
        <taxon>Bacteria</taxon>
        <taxon>Bacillati</taxon>
        <taxon>Bacillota</taxon>
        <taxon>Limnochordia</taxon>
        <taxon>Limnochordales</taxon>
        <taxon>Geochordaceae</taxon>
        <taxon>Geochorda</taxon>
    </lineage>
</organism>
<dbReference type="InterPro" id="IPR017871">
    <property type="entry name" value="ABC_transporter-like_CS"/>
</dbReference>
<dbReference type="PROSITE" id="PS50893">
    <property type="entry name" value="ABC_TRANSPORTER_2"/>
    <property type="match status" value="1"/>
</dbReference>
<dbReference type="InterPro" id="IPR027417">
    <property type="entry name" value="P-loop_NTPase"/>
</dbReference>
<feature type="compositionally biased region" description="Low complexity" evidence="9">
    <location>
        <begin position="291"/>
        <end position="300"/>
    </location>
</feature>
<evidence type="ECO:0000256" key="7">
    <source>
        <dbReference type="ARBA" id="ARBA00023136"/>
    </source>
</evidence>
<evidence type="ECO:0000256" key="5">
    <source>
        <dbReference type="ARBA" id="ARBA00022840"/>
    </source>
</evidence>
<feature type="domain" description="ABC transporter" evidence="10">
    <location>
        <begin position="6"/>
        <end position="244"/>
    </location>
</feature>
<evidence type="ECO:0000256" key="3">
    <source>
        <dbReference type="ARBA" id="ARBA00022475"/>
    </source>
</evidence>
<keyword evidence="12" id="KW-1185">Reference proteome</keyword>
<dbReference type="InterPro" id="IPR015856">
    <property type="entry name" value="ABC_transpr_CbiO/EcfA_su"/>
</dbReference>
<dbReference type="PROSITE" id="PS00211">
    <property type="entry name" value="ABC_TRANSPORTER_1"/>
    <property type="match status" value="1"/>
</dbReference>
<dbReference type="RefSeq" id="WP_324668423.1">
    <property type="nucleotide sequence ID" value="NZ_CP141614.1"/>
</dbReference>
<gene>
    <name evidence="11" type="ORF">VLY81_11960</name>
</gene>
<dbReference type="InterPro" id="IPR003593">
    <property type="entry name" value="AAA+_ATPase"/>
</dbReference>
<dbReference type="Proteomes" id="UP001333102">
    <property type="component" value="Chromosome"/>
</dbReference>
<dbReference type="InterPro" id="IPR030946">
    <property type="entry name" value="EcfA2"/>
</dbReference>
<dbReference type="NCBIfam" id="TIGR04521">
    <property type="entry name" value="ECF_ATPase_2"/>
    <property type="match status" value="1"/>
</dbReference>
<dbReference type="EC" id="7.-.-.-" evidence="8"/>
<proteinExistence type="inferred from homology"/>
<dbReference type="PANTHER" id="PTHR43553">
    <property type="entry name" value="HEAVY METAL TRANSPORTER"/>
    <property type="match status" value="1"/>
</dbReference>
<dbReference type="SMART" id="SM00382">
    <property type="entry name" value="AAA"/>
    <property type="match status" value="1"/>
</dbReference>